<dbReference type="InterPro" id="IPR036679">
    <property type="entry name" value="FlgN-like_sf"/>
</dbReference>
<dbReference type="InterPro" id="IPR007809">
    <property type="entry name" value="FlgN-like"/>
</dbReference>
<comment type="caution">
    <text evidence="4">The sequence shown here is derived from an EMBL/GenBank/DDBJ whole genome shotgun (WGS) entry which is preliminary data.</text>
</comment>
<comment type="similarity">
    <text evidence="2">Belongs to the FlgN family.</text>
</comment>
<dbReference type="AlphaFoldDB" id="A0A7I9VTA5"/>
<name>A0A7I9VTA5_9BACT</name>
<keyword evidence="5" id="KW-1185">Reference proteome</keyword>
<gene>
    <name evidence="4" type="ORF">AMYX_39180</name>
</gene>
<dbReference type="Proteomes" id="UP000503640">
    <property type="component" value="Unassembled WGS sequence"/>
</dbReference>
<accession>A0A7I9VTA5</accession>
<evidence type="ECO:0000256" key="3">
    <source>
        <dbReference type="ARBA" id="ARBA00022795"/>
    </source>
</evidence>
<dbReference type="SUPFAM" id="SSF140566">
    <property type="entry name" value="FlgN-like"/>
    <property type="match status" value="1"/>
</dbReference>
<keyword evidence="3" id="KW-1005">Bacterial flagellum biogenesis</keyword>
<proteinExistence type="inferred from homology"/>
<evidence type="ECO:0000256" key="2">
    <source>
        <dbReference type="ARBA" id="ARBA00007703"/>
    </source>
</evidence>
<evidence type="ECO:0000313" key="4">
    <source>
        <dbReference type="EMBL" id="GEJ59177.1"/>
    </source>
</evidence>
<sequence>MDLEHALELAGQLRDAIAAEVERARDERRLLRALDAAGLFARAAQRGEFLAEVARLERELATALGRAASALGLAEVTLERLRLRVPREGEALARVLSEVRALAGALREIDALNLQLAGRALSCVRGYVQAVRPAPLAYDRRGLRAAQPALALVSSKG</sequence>
<evidence type="ECO:0000313" key="5">
    <source>
        <dbReference type="Proteomes" id="UP000503640"/>
    </source>
</evidence>
<protein>
    <recommendedName>
        <fullName evidence="6">FlgN family protein</fullName>
    </recommendedName>
</protein>
<comment type="function">
    <text evidence="1">Required for the efficient initiation of filament assembly.</text>
</comment>
<dbReference type="Pfam" id="PF05130">
    <property type="entry name" value="FlgN"/>
    <property type="match status" value="1"/>
</dbReference>
<dbReference type="RefSeq" id="WP_176068434.1">
    <property type="nucleotide sequence ID" value="NZ_BJTG01000011.1"/>
</dbReference>
<organism evidence="4 5">
    <name type="scientific">Anaeromyxobacter diazotrophicus</name>
    <dbReference type="NCBI Taxonomy" id="2590199"/>
    <lineage>
        <taxon>Bacteria</taxon>
        <taxon>Pseudomonadati</taxon>
        <taxon>Myxococcota</taxon>
        <taxon>Myxococcia</taxon>
        <taxon>Myxococcales</taxon>
        <taxon>Cystobacterineae</taxon>
        <taxon>Anaeromyxobacteraceae</taxon>
        <taxon>Anaeromyxobacter</taxon>
    </lineage>
</organism>
<reference evidence="5" key="1">
    <citation type="journal article" date="2020" name="Appl. Environ. Microbiol.">
        <title>Diazotrophic Anaeromyxobacter Isolates from Soils.</title>
        <authorList>
            <person name="Masuda Y."/>
            <person name="Yamanaka H."/>
            <person name="Xu Z.X."/>
            <person name="Shiratori Y."/>
            <person name="Aono T."/>
            <person name="Amachi S."/>
            <person name="Senoo K."/>
            <person name="Itoh H."/>
        </authorList>
    </citation>
    <scope>NUCLEOTIDE SEQUENCE [LARGE SCALE GENOMIC DNA]</scope>
    <source>
        <strain evidence="5">R267</strain>
    </source>
</reference>
<dbReference type="EMBL" id="BJTG01000011">
    <property type="protein sequence ID" value="GEJ59177.1"/>
    <property type="molecule type" value="Genomic_DNA"/>
</dbReference>
<evidence type="ECO:0008006" key="6">
    <source>
        <dbReference type="Google" id="ProtNLM"/>
    </source>
</evidence>
<dbReference type="GO" id="GO:0044780">
    <property type="term" value="P:bacterial-type flagellum assembly"/>
    <property type="evidence" value="ECO:0007669"/>
    <property type="project" value="InterPro"/>
</dbReference>
<evidence type="ECO:0000256" key="1">
    <source>
        <dbReference type="ARBA" id="ARBA00002397"/>
    </source>
</evidence>